<protein>
    <recommendedName>
        <fullName evidence="4">Farnesyl diphosphate synthase</fullName>
        <ecNumber evidence="3">2.5.1.10</ecNumber>
    </recommendedName>
    <alternativeName>
        <fullName evidence="10">(2E,6E)-farnesyl diphosphate synthase</fullName>
    </alternativeName>
    <alternativeName>
        <fullName evidence="9">Geranyltranstransferase</fullName>
    </alternativeName>
</protein>
<evidence type="ECO:0000256" key="4">
    <source>
        <dbReference type="ARBA" id="ARBA00015100"/>
    </source>
</evidence>
<evidence type="ECO:0000256" key="10">
    <source>
        <dbReference type="ARBA" id="ARBA00032873"/>
    </source>
</evidence>
<dbReference type="InterPro" id="IPR053378">
    <property type="entry name" value="Prenyl_diphosphate_synthase"/>
</dbReference>
<keyword evidence="6" id="KW-0479">Metal-binding</keyword>
<dbReference type="OrthoDB" id="9805316at2"/>
<name>A0A4Y8IST3_9BACI</name>
<dbReference type="PANTHER" id="PTHR43281:SF1">
    <property type="entry name" value="FARNESYL DIPHOSPHATE SYNTHASE"/>
    <property type="match status" value="1"/>
</dbReference>
<evidence type="ECO:0000256" key="9">
    <source>
        <dbReference type="ARBA" id="ARBA00032380"/>
    </source>
</evidence>
<dbReference type="EMBL" id="SOPW01000003">
    <property type="protein sequence ID" value="TFB23847.1"/>
    <property type="molecule type" value="Genomic_DNA"/>
</dbReference>
<dbReference type="GO" id="GO:0005737">
    <property type="term" value="C:cytoplasm"/>
    <property type="evidence" value="ECO:0007669"/>
    <property type="project" value="UniProtKB-ARBA"/>
</dbReference>
<dbReference type="GO" id="GO:0016114">
    <property type="term" value="P:terpenoid biosynthetic process"/>
    <property type="evidence" value="ECO:0007669"/>
    <property type="project" value="UniProtKB-ARBA"/>
</dbReference>
<keyword evidence="5 12" id="KW-0808">Transferase</keyword>
<evidence type="ECO:0000313" key="13">
    <source>
        <dbReference type="EMBL" id="TFB23847.1"/>
    </source>
</evidence>
<comment type="similarity">
    <text evidence="2 12">Belongs to the FPP/GGPP synthase family.</text>
</comment>
<dbReference type="NCBIfam" id="NF045485">
    <property type="entry name" value="FPPsyn"/>
    <property type="match status" value="1"/>
</dbReference>
<dbReference type="InterPro" id="IPR000092">
    <property type="entry name" value="Polyprenyl_synt"/>
</dbReference>
<dbReference type="GO" id="GO:0046872">
    <property type="term" value="F:metal ion binding"/>
    <property type="evidence" value="ECO:0007669"/>
    <property type="project" value="UniProtKB-KW"/>
</dbReference>
<dbReference type="Pfam" id="PF00348">
    <property type="entry name" value="polyprenyl_synt"/>
    <property type="match status" value="1"/>
</dbReference>
<keyword evidence="8" id="KW-0414">Isoprene biosynthesis</keyword>
<dbReference type="CDD" id="cd00685">
    <property type="entry name" value="Trans_IPPS_HT"/>
    <property type="match status" value="1"/>
</dbReference>
<dbReference type="PANTHER" id="PTHR43281">
    <property type="entry name" value="FARNESYL DIPHOSPHATE SYNTHASE"/>
    <property type="match status" value="1"/>
</dbReference>
<organism evidence="13 14">
    <name type="scientific">Filobacillus milosensis</name>
    <dbReference type="NCBI Taxonomy" id="94137"/>
    <lineage>
        <taxon>Bacteria</taxon>
        <taxon>Bacillati</taxon>
        <taxon>Bacillota</taxon>
        <taxon>Bacilli</taxon>
        <taxon>Bacillales</taxon>
        <taxon>Bacillaceae</taxon>
        <taxon>Filobacillus</taxon>
    </lineage>
</organism>
<evidence type="ECO:0000313" key="14">
    <source>
        <dbReference type="Proteomes" id="UP000297975"/>
    </source>
</evidence>
<evidence type="ECO:0000256" key="8">
    <source>
        <dbReference type="ARBA" id="ARBA00023229"/>
    </source>
</evidence>
<evidence type="ECO:0000256" key="11">
    <source>
        <dbReference type="ARBA" id="ARBA00049399"/>
    </source>
</evidence>
<gene>
    <name evidence="13" type="ORF">E3U55_03265</name>
</gene>
<dbReference type="InterPro" id="IPR033749">
    <property type="entry name" value="Polyprenyl_synt_CS"/>
</dbReference>
<evidence type="ECO:0000256" key="2">
    <source>
        <dbReference type="ARBA" id="ARBA00006706"/>
    </source>
</evidence>
<accession>A0A4Y8IST3</accession>
<evidence type="ECO:0000256" key="1">
    <source>
        <dbReference type="ARBA" id="ARBA00001946"/>
    </source>
</evidence>
<reference evidence="13 14" key="1">
    <citation type="submission" date="2019-03" db="EMBL/GenBank/DDBJ databases">
        <authorList>
            <person name="He R.-H."/>
        </authorList>
    </citation>
    <scope>NUCLEOTIDE SEQUENCE [LARGE SCALE GENOMIC DNA]</scope>
    <source>
        <strain evidence="14">SH 714</strain>
    </source>
</reference>
<keyword evidence="7" id="KW-0460">Magnesium</keyword>
<dbReference type="InterPro" id="IPR008949">
    <property type="entry name" value="Isoprenoid_synthase_dom_sf"/>
</dbReference>
<dbReference type="FunFam" id="1.10.600.10:FF:000001">
    <property type="entry name" value="Geranylgeranyl diphosphate synthase"/>
    <property type="match status" value="1"/>
</dbReference>
<dbReference type="GO" id="GO:0004337">
    <property type="term" value="F:(2E,6E)-farnesyl diphosphate synthase activity"/>
    <property type="evidence" value="ECO:0007669"/>
    <property type="project" value="UniProtKB-EC"/>
</dbReference>
<dbReference type="AlphaFoldDB" id="A0A4Y8IST3"/>
<comment type="cofactor">
    <cofactor evidence="1">
        <name>Mg(2+)</name>
        <dbReference type="ChEBI" id="CHEBI:18420"/>
    </cofactor>
</comment>
<keyword evidence="14" id="KW-1185">Reference proteome</keyword>
<evidence type="ECO:0000256" key="12">
    <source>
        <dbReference type="RuleBase" id="RU004466"/>
    </source>
</evidence>
<proteinExistence type="inferred from homology"/>
<dbReference type="SFLD" id="SFLDS00005">
    <property type="entry name" value="Isoprenoid_Synthase_Type_I"/>
    <property type="match status" value="1"/>
</dbReference>
<evidence type="ECO:0000256" key="5">
    <source>
        <dbReference type="ARBA" id="ARBA00022679"/>
    </source>
</evidence>
<comment type="catalytic activity">
    <reaction evidence="11">
        <text>isopentenyl diphosphate + (2E)-geranyl diphosphate = (2E,6E)-farnesyl diphosphate + diphosphate</text>
        <dbReference type="Rhea" id="RHEA:19361"/>
        <dbReference type="ChEBI" id="CHEBI:33019"/>
        <dbReference type="ChEBI" id="CHEBI:58057"/>
        <dbReference type="ChEBI" id="CHEBI:128769"/>
        <dbReference type="ChEBI" id="CHEBI:175763"/>
        <dbReference type="EC" id="2.5.1.10"/>
    </reaction>
</comment>
<dbReference type="SUPFAM" id="SSF48576">
    <property type="entry name" value="Terpenoid synthases"/>
    <property type="match status" value="1"/>
</dbReference>
<dbReference type="EC" id="2.5.1.10" evidence="3"/>
<evidence type="ECO:0000256" key="3">
    <source>
        <dbReference type="ARBA" id="ARBA00012439"/>
    </source>
</evidence>
<dbReference type="Proteomes" id="UP000297975">
    <property type="component" value="Unassembled WGS sequence"/>
</dbReference>
<evidence type="ECO:0000256" key="7">
    <source>
        <dbReference type="ARBA" id="ARBA00022842"/>
    </source>
</evidence>
<dbReference type="Gene3D" id="1.10.600.10">
    <property type="entry name" value="Farnesyl Diphosphate Synthase"/>
    <property type="match status" value="1"/>
</dbReference>
<comment type="caution">
    <text evidence="13">The sequence shown here is derived from an EMBL/GenBank/DDBJ whole genome shotgun (WGS) entry which is preliminary data.</text>
</comment>
<evidence type="ECO:0000256" key="6">
    <source>
        <dbReference type="ARBA" id="ARBA00022723"/>
    </source>
</evidence>
<dbReference type="PROSITE" id="PS00723">
    <property type="entry name" value="POLYPRENYL_SYNTHASE_1"/>
    <property type="match status" value="1"/>
</dbReference>
<dbReference type="SFLD" id="SFLDG01017">
    <property type="entry name" value="Polyprenyl_Transferase_Like"/>
    <property type="match status" value="1"/>
</dbReference>
<sequence length="305" mass="34327">MVILNLIAWRKKNKVIHSYIEQKQKQINQSLVRELDQLELPLDLKDALLYATKAGGKRLRPVLMMASFEAFNHSIEKVLHPALALEMIHTYSLIHDDLPAMDDDDFRRGKHTLHKKYDEATAILIGDGLLTYAFQVVSNSDQLDAEEKVYVLQQLSQASGFEGMIAGQHLDLQGENQSLEEQELNRVHQLKTGALIRSAVKIGAYLGGATPPQIESMDQFASYLGLIFQIQDDILDVSGEMDVIGKPVGSDEEKNKSTYPQIMGLEQAINMKESYMNKAKEKYSEANINQPILLELLEVFGNRDA</sequence>
<dbReference type="PROSITE" id="PS00444">
    <property type="entry name" value="POLYPRENYL_SYNTHASE_2"/>
    <property type="match status" value="1"/>
</dbReference>